<dbReference type="GO" id="GO:0016020">
    <property type="term" value="C:membrane"/>
    <property type="evidence" value="ECO:0007669"/>
    <property type="project" value="InterPro"/>
</dbReference>
<comment type="caution">
    <text evidence="3">The sequence shown here is derived from an EMBL/GenBank/DDBJ whole genome shotgun (WGS) entry which is preliminary data.</text>
</comment>
<protein>
    <recommendedName>
        <fullName evidence="2">Signal transduction histidine kinase internal region domain-containing protein</fullName>
    </recommendedName>
</protein>
<feature type="transmembrane region" description="Helical" evidence="1">
    <location>
        <begin position="73"/>
        <end position="98"/>
    </location>
</feature>
<dbReference type="PANTHER" id="PTHR34220:SF7">
    <property type="entry name" value="SENSOR HISTIDINE KINASE YPDA"/>
    <property type="match status" value="1"/>
</dbReference>
<feature type="transmembrane region" description="Helical" evidence="1">
    <location>
        <begin position="44"/>
        <end position="61"/>
    </location>
</feature>
<sequence>MRLPRLNNYLVANFVLWALTYVIVSARVMTDPMPHAGEMALRRLGMAAFGFLACLLIGRILSALADQPIWRRLIAAVALSAAGGLTYSVLNYAAFYLFDPLWGVEPLSPVSVAVTASTFFWTFISWCALYFAIRYEAELKEKNLRLVSAQALAMDAQNRMLRYQINPHFLFNTLNALSSLILAKENERAERVVLSLSSFLRHTLEKELPDKAPLSDEIEAQRQYLLIEQARFEDRLNYVEDIPAELRDVLAPSLILQPLVENAVKYGVARSNAPVTIEIRAVVEGGRLRLTVADDGGSTAGGLAPPKLGLGLENVRRRLDLIYGKAAELTCGPRQPSGFLAAVEIPLERA</sequence>
<dbReference type="AlphaFoldDB" id="A0A328BBR2"/>
<dbReference type="EMBL" id="QFYS01000008">
    <property type="protein sequence ID" value="RAK63306.1"/>
    <property type="molecule type" value="Genomic_DNA"/>
</dbReference>
<keyword evidence="1" id="KW-0812">Transmembrane</keyword>
<name>A0A328BBR2_9CAUL</name>
<dbReference type="PANTHER" id="PTHR34220">
    <property type="entry name" value="SENSOR HISTIDINE KINASE YPDA"/>
    <property type="match status" value="1"/>
</dbReference>
<proteinExistence type="predicted"/>
<dbReference type="InterPro" id="IPR036890">
    <property type="entry name" value="HATPase_C_sf"/>
</dbReference>
<dbReference type="OrthoDB" id="2514702at2"/>
<reference evidence="3 4" key="1">
    <citation type="submission" date="2018-05" db="EMBL/GenBank/DDBJ databases">
        <authorList>
            <person name="Lanie J.A."/>
            <person name="Ng W.-L."/>
            <person name="Kazmierczak K.M."/>
            <person name="Andrzejewski T.M."/>
            <person name="Davidsen T.M."/>
            <person name="Wayne K.J."/>
            <person name="Tettelin H."/>
            <person name="Glass J.I."/>
            <person name="Rusch D."/>
            <person name="Podicherti R."/>
            <person name="Tsui H.-C.T."/>
            <person name="Winkler M.E."/>
        </authorList>
    </citation>
    <scope>NUCLEOTIDE SEQUENCE [LARGE SCALE GENOMIC DNA]</scope>
    <source>
        <strain evidence="3 4">BUT-10</strain>
    </source>
</reference>
<dbReference type="Gene3D" id="3.30.565.10">
    <property type="entry name" value="Histidine kinase-like ATPase, C-terminal domain"/>
    <property type="match status" value="1"/>
</dbReference>
<dbReference type="Proteomes" id="UP000249524">
    <property type="component" value="Unassembled WGS sequence"/>
</dbReference>
<feature type="domain" description="Signal transduction histidine kinase internal region" evidence="2">
    <location>
        <begin position="156"/>
        <end position="236"/>
    </location>
</feature>
<keyword evidence="1" id="KW-0472">Membrane</keyword>
<feature type="transmembrane region" description="Helical" evidence="1">
    <location>
        <begin position="110"/>
        <end position="133"/>
    </location>
</feature>
<accession>A0A328BBR2</accession>
<dbReference type="SUPFAM" id="SSF55874">
    <property type="entry name" value="ATPase domain of HSP90 chaperone/DNA topoisomerase II/histidine kinase"/>
    <property type="match status" value="1"/>
</dbReference>
<keyword evidence="1" id="KW-1133">Transmembrane helix</keyword>
<feature type="transmembrane region" description="Helical" evidence="1">
    <location>
        <begin position="7"/>
        <end position="24"/>
    </location>
</feature>
<dbReference type="RefSeq" id="WP_111277146.1">
    <property type="nucleotide sequence ID" value="NZ_QFYS01000008.1"/>
</dbReference>
<evidence type="ECO:0000313" key="3">
    <source>
        <dbReference type="EMBL" id="RAK63306.1"/>
    </source>
</evidence>
<organism evidence="3 4">
    <name type="scientific">Phenylobacterium kunshanense</name>
    <dbReference type="NCBI Taxonomy" id="1445034"/>
    <lineage>
        <taxon>Bacteria</taxon>
        <taxon>Pseudomonadati</taxon>
        <taxon>Pseudomonadota</taxon>
        <taxon>Alphaproteobacteria</taxon>
        <taxon>Caulobacterales</taxon>
        <taxon>Caulobacteraceae</taxon>
        <taxon>Phenylobacterium</taxon>
    </lineage>
</organism>
<gene>
    <name evidence="3" type="ORF">DJ019_16375</name>
</gene>
<evidence type="ECO:0000259" key="2">
    <source>
        <dbReference type="Pfam" id="PF06580"/>
    </source>
</evidence>
<evidence type="ECO:0000256" key="1">
    <source>
        <dbReference type="SAM" id="Phobius"/>
    </source>
</evidence>
<dbReference type="InterPro" id="IPR050640">
    <property type="entry name" value="Bact_2-comp_sensor_kinase"/>
</dbReference>
<dbReference type="Pfam" id="PF06580">
    <property type="entry name" value="His_kinase"/>
    <property type="match status" value="1"/>
</dbReference>
<dbReference type="GO" id="GO:0000155">
    <property type="term" value="F:phosphorelay sensor kinase activity"/>
    <property type="evidence" value="ECO:0007669"/>
    <property type="project" value="InterPro"/>
</dbReference>
<keyword evidence="4" id="KW-1185">Reference proteome</keyword>
<evidence type="ECO:0000313" key="4">
    <source>
        <dbReference type="Proteomes" id="UP000249524"/>
    </source>
</evidence>
<dbReference type="InterPro" id="IPR010559">
    <property type="entry name" value="Sig_transdc_His_kin_internal"/>
</dbReference>